<proteinExistence type="inferred from homology"/>
<feature type="active site" evidence="3">
    <location>
        <position position="286"/>
    </location>
</feature>
<keyword evidence="5" id="KW-0645">Protease</keyword>
<dbReference type="SUPFAM" id="SSF50630">
    <property type="entry name" value="Acid proteases"/>
    <property type="match status" value="1"/>
</dbReference>
<dbReference type="OrthoDB" id="771136at2759"/>
<dbReference type="InterPro" id="IPR001461">
    <property type="entry name" value="Aspartic_peptidase_A1"/>
</dbReference>
<dbReference type="GO" id="GO:0004190">
    <property type="term" value="F:aspartic-type endopeptidase activity"/>
    <property type="evidence" value="ECO:0007669"/>
    <property type="project" value="UniProtKB-KW"/>
</dbReference>
<dbReference type="CDD" id="cd05471">
    <property type="entry name" value="pepsin_like"/>
    <property type="match status" value="1"/>
</dbReference>
<dbReference type="PANTHER" id="PTHR47966:SF51">
    <property type="entry name" value="BETA-SITE APP-CLEAVING ENZYME, ISOFORM A-RELATED"/>
    <property type="match status" value="1"/>
</dbReference>
<evidence type="ECO:0000256" key="4">
    <source>
        <dbReference type="PIRSR" id="PIRSR601461-2"/>
    </source>
</evidence>
<keyword evidence="9" id="KW-1185">Reference proteome</keyword>
<organism evidence="8 9">
    <name type="scientific">Lunasporangiospora selenospora</name>
    <dbReference type="NCBI Taxonomy" id="979761"/>
    <lineage>
        <taxon>Eukaryota</taxon>
        <taxon>Fungi</taxon>
        <taxon>Fungi incertae sedis</taxon>
        <taxon>Mucoromycota</taxon>
        <taxon>Mortierellomycotina</taxon>
        <taxon>Mortierellomycetes</taxon>
        <taxon>Mortierellales</taxon>
        <taxon>Mortierellaceae</taxon>
        <taxon>Lunasporangiospora</taxon>
    </lineage>
</organism>
<evidence type="ECO:0000313" key="9">
    <source>
        <dbReference type="Proteomes" id="UP000780801"/>
    </source>
</evidence>
<dbReference type="Gene3D" id="2.40.70.10">
    <property type="entry name" value="Acid Proteases"/>
    <property type="match status" value="2"/>
</dbReference>
<comment type="similarity">
    <text evidence="1 5">Belongs to the peptidase A1 family.</text>
</comment>
<evidence type="ECO:0000259" key="7">
    <source>
        <dbReference type="PROSITE" id="PS51767"/>
    </source>
</evidence>
<dbReference type="GO" id="GO:0006508">
    <property type="term" value="P:proteolysis"/>
    <property type="evidence" value="ECO:0007669"/>
    <property type="project" value="UniProtKB-KW"/>
</dbReference>
<dbReference type="PRINTS" id="PR00792">
    <property type="entry name" value="PEPSIN"/>
</dbReference>
<dbReference type="AlphaFoldDB" id="A0A9P6FVK5"/>
<feature type="domain" description="Peptidase A1" evidence="7">
    <location>
        <begin position="73"/>
        <end position="406"/>
    </location>
</feature>
<feature type="compositionally biased region" description="Low complexity" evidence="6">
    <location>
        <begin position="411"/>
        <end position="452"/>
    </location>
</feature>
<dbReference type="PROSITE" id="PS00141">
    <property type="entry name" value="ASP_PROTEASE"/>
    <property type="match status" value="2"/>
</dbReference>
<name>A0A9P6FVK5_9FUNG</name>
<keyword evidence="4" id="KW-1015">Disulfide bond</keyword>
<dbReference type="InterPro" id="IPR001969">
    <property type="entry name" value="Aspartic_peptidase_AS"/>
</dbReference>
<reference evidence="8" key="1">
    <citation type="journal article" date="2020" name="Fungal Divers.">
        <title>Resolving the Mortierellaceae phylogeny through synthesis of multi-gene phylogenetics and phylogenomics.</title>
        <authorList>
            <person name="Vandepol N."/>
            <person name="Liber J."/>
            <person name="Desiro A."/>
            <person name="Na H."/>
            <person name="Kennedy M."/>
            <person name="Barry K."/>
            <person name="Grigoriev I.V."/>
            <person name="Miller A.N."/>
            <person name="O'Donnell K."/>
            <person name="Stajich J.E."/>
            <person name="Bonito G."/>
        </authorList>
    </citation>
    <scope>NUCLEOTIDE SEQUENCE</scope>
    <source>
        <strain evidence="8">KOD1015</strain>
    </source>
</reference>
<sequence length="485" mass="51037">MAKRAPMLRVQLPNDSLTIWLATISTLNNSLPIQSRVYPENRTPEALSRRLLQKRAAASSNVPLTSVLADVTYTMTMNIGTPPQPFNLLIDTGSSFSWVPSSTCLSPMCQSSKRFTCTNSATCLPLGTSSFRGGYLDGLEVSGVFLQEHLGIGSLEFTGVIGAVTQASTINVATVDGILGLTYTHGGLNKTNPDTIAIEVLNLLKNTSALTENKIGVWLQRTELAPNTITTPGGEITFGGVNPQRFEGEVTYINSIPGDHSWTIPVAGMTVGGKSVNINSVTATIDTGTTVIAIPRKDAELINGLIPGAQALSGETGIWQVPCTGNTSVTLTFGNFTVTIPYEELAHNIQKPNQPPRTFCISSFTTIAGQESILDQWILGDAFLKNVYSVFDFGTNAESGGRVGFAKLSPNANNGNGVNPGTNPGTNPNNGGNNGTNNGNNNGSNNGNNNGTKPSASVLRAAIQGSTLLAHVSLVILCGMAHLML</sequence>
<keyword evidence="2 5" id="KW-0064">Aspartyl protease</keyword>
<dbReference type="EMBL" id="JAABOA010001070">
    <property type="protein sequence ID" value="KAF9582388.1"/>
    <property type="molecule type" value="Genomic_DNA"/>
</dbReference>
<evidence type="ECO:0000256" key="5">
    <source>
        <dbReference type="RuleBase" id="RU000454"/>
    </source>
</evidence>
<feature type="disulfide bond" evidence="4">
    <location>
        <begin position="104"/>
        <end position="109"/>
    </location>
</feature>
<evidence type="ECO:0000256" key="6">
    <source>
        <dbReference type="SAM" id="MobiDB-lite"/>
    </source>
</evidence>
<keyword evidence="5" id="KW-0378">Hydrolase</keyword>
<dbReference type="PANTHER" id="PTHR47966">
    <property type="entry name" value="BETA-SITE APP-CLEAVING ENZYME, ISOFORM A-RELATED"/>
    <property type="match status" value="1"/>
</dbReference>
<dbReference type="InterPro" id="IPR033121">
    <property type="entry name" value="PEPTIDASE_A1"/>
</dbReference>
<feature type="active site" evidence="3">
    <location>
        <position position="91"/>
    </location>
</feature>
<evidence type="ECO:0000256" key="2">
    <source>
        <dbReference type="ARBA" id="ARBA00022750"/>
    </source>
</evidence>
<gene>
    <name evidence="8" type="ORF">BGW38_000272</name>
</gene>
<feature type="region of interest" description="Disordered" evidence="6">
    <location>
        <begin position="411"/>
        <end position="453"/>
    </location>
</feature>
<evidence type="ECO:0000256" key="3">
    <source>
        <dbReference type="PIRSR" id="PIRSR601461-1"/>
    </source>
</evidence>
<dbReference type="Pfam" id="PF00026">
    <property type="entry name" value="Asp"/>
    <property type="match status" value="1"/>
</dbReference>
<dbReference type="InterPro" id="IPR034164">
    <property type="entry name" value="Pepsin-like_dom"/>
</dbReference>
<comment type="caution">
    <text evidence="8">The sequence shown here is derived from an EMBL/GenBank/DDBJ whole genome shotgun (WGS) entry which is preliminary data.</text>
</comment>
<dbReference type="Proteomes" id="UP000780801">
    <property type="component" value="Unassembled WGS sequence"/>
</dbReference>
<accession>A0A9P6FVK5</accession>
<evidence type="ECO:0000256" key="1">
    <source>
        <dbReference type="ARBA" id="ARBA00007447"/>
    </source>
</evidence>
<dbReference type="InterPro" id="IPR021109">
    <property type="entry name" value="Peptidase_aspartic_dom_sf"/>
</dbReference>
<dbReference type="PROSITE" id="PS51767">
    <property type="entry name" value="PEPTIDASE_A1"/>
    <property type="match status" value="1"/>
</dbReference>
<protein>
    <recommendedName>
        <fullName evidence="7">Peptidase A1 domain-containing protein</fullName>
    </recommendedName>
</protein>
<evidence type="ECO:0000313" key="8">
    <source>
        <dbReference type="EMBL" id="KAF9582388.1"/>
    </source>
</evidence>